<reference evidence="4 5" key="1">
    <citation type="journal article" date="2019" name="Int. J. Syst. Evol. Microbiol.">
        <title>Undibacterium piscinae sp. nov., isolated from Korean shiner intestine.</title>
        <authorList>
            <person name="Lee S.Y."/>
            <person name="Kang W."/>
            <person name="Kim P.S."/>
            <person name="Kim H.S."/>
            <person name="Sung H."/>
            <person name="Shin N.R."/>
            <person name="Whon T.W."/>
            <person name="Yun J.H."/>
            <person name="Lee J.Y."/>
            <person name="Lee J.Y."/>
            <person name="Jung M.J."/>
            <person name="Jeong Y.S."/>
            <person name="Tak E.J."/>
            <person name="Han J.E."/>
            <person name="Hyun D.W."/>
            <person name="Kang M.S."/>
            <person name="Lee K.E."/>
            <person name="Lee B.H."/>
            <person name="Bae J.W."/>
        </authorList>
    </citation>
    <scope>NUCLEOTIDE SEQUENCE [LARGE SCALE GENOMIC DNA]</scope>
    <source>
        <strain evidence="4 5">S11R28</strain>
    </source>
</reference>
<evidence type="ECO:0000259" key="3">
    <source>
        <dbReference type="Pfam" id="PF08543"/>
    </source>
</evidence>
<dbReference type="UniPathway" id="UPA00060">
    <property type="reaction ID" value="UER00138"/>
</dbReference>
<dbReference type="PANTHER" id="PTHR20858:SF17">
    <property type="entry name" value="HYDROXYMETHYLPYRIMIDINE_PHOSPHOMETHYLPYRIMIDINE KINASE THI20-RELATED"/>
    <property type="match status" value="1"/>
</dbReference>
<sequence length="277" mass="29760">MQNQTTPLILTFGASNPVTAIGIQADLSSFAAMGCHGVPVLTTILVGDTTQIDDTHPLDADLVSDQARTVLEDMEIIAIKVGQVGSVENITVIAEIVSDYPEMPMILDPFDSSVPEPESEAEDILLAIRELLIPQATLLLISAVELTRLAESWSESVIPTTPAKQDDMAADVMTLIESGCEYVLVTGVAGQGNDIENILFNDEGIVRRDLWQRVPGTYMGAGNTLSAAITAVLANGMDMADAVHEAQEFTLASINHAQRLGMGKLIPDHYFWAKEPE</sequence>
<dbReference type="GO" id="GO:0005829">
    <property type="term" value="C:cytosol"/>
    <property type="evidence" value="ECO:0007669"/>
    <property type="project" value="TreeGrafter"/>
</dbReference>
<proteinExistence type="predicted"/>
<dbReference type="EC" id="2.7.1.49" evidence="2"/>
<dbReference type="EMBL" id="CP051152">
    <property type="protein sequence ID" value="QJQ07241.1"/>
    <property type="molecule type" value="Genomic_DNA"/>
</dbReference>
<name>A0A6M4A7H7_9BURK</name>
<dbReference type="GO" id="GO:0008902">
    <property type="term" value="F:hydroxymethylpyrimidine kinase activity"/>
    <property type="evidence" value="ECO:0007669"/>
    <property type="project" value="UniProtKB-EC"/>
</dbReference>
<keyword evidence="4" id="KW-0418">Kinase</keyword>
<dbReference type="GO" id="GO:0009228">
    <property type="term" value="P:thiamine biosynthetic process"/>
    <property type="evidence" value="ECO:0007669"/>
    <property type="project" value="InterPro"/>
</dbReference>
<dbReference type="Proteomes" id="UP000274350">
    <property type="component" value="Chromosome"/>
</dbReference>
<dbReference type="PANTHER" id="PTHR20858">
    <property type="entry name" value="PHOSPHOMETHYLPYRIMIDINE KINASE"/>
    <property type="match status" value="1"/>
</dbReference>
<dbReference type="OrthoDB" id="9810880at2"/>
<evidence type="ECO:0000256" key="1">
    <source>
        <dbReference type="ARBA" id="ARBA00004948"/>
    </source>
</evidence>
<evidence type="ECO:0000313" key="5">
    <source>
        <dbReference type="Proteomes" id="UP000274350"/>
    </source>
</evidence>
<evidence type="ECO:0000256" key="2">
    <source>
        <dbReference type="ARBA" id="ARBA00012135"/>
    </source>
</evidence>
<dbReference type="GO" id="GO:0008972">
    <property type="term" value="F:phosphomethylpyrimidine kinase activity"/>
    <property type="evidence" value="ECO:0007669"/>
    <property type="project" value="InterPro"/>
</dbReference>
<keyword evidence="4" id="KW-0808">Transferase</keyword>
<accession>A0A6M4A7H7</accession>
<evidence type="ECO:0000313" key="4">
    <source>
        <dbReference type="EMBL" id="QJQ07241.1"/>
    </source>
</evidence>
<dbReference type="InterPro" id="IPR004399">
    <property type="entry name" value="HMP/HMP-P_kinase_dom"/>
</dbReference>
<dbReference type="InterPro" id="IPR029056">
    <property type="entry name" value="Ribokinase-like"/>
</dbReference>
<dbReference type="Pfam" id="PF08543">
    <property type="entry name" value="Phos_pyr_kin"/>
    <property type="match status" value="1"/>
</dbReference>
<dbReference type="SUPFAM" id="SSF53613">
    <property type="entry name" value="Ribokinase-like"/>
    <property type="match status" value="1"/>
</dbReference>
<dbReference type="KEGG" id="upi:EJG51_017040"/>
<dbReference type="CDD" id="cd01169">
    <property type="entry name" value="HMPP_kinase"/>
    <property type="match status" value="1"/>
</dbReference>
<comment type="pathway">
    <text evidence="1">Cofactor biosynthesis; thiamine diphosphate biosynthesis.</text>
</comment>
<dbReference type="AlphaFoldDB" id="A0A6M4A7H7"/>
<protein>
    <recommendedName>
        <fullName evidence="2">hydroxymethylpyrimidine kinase</fullName>
        <ecNumber evidence="2">2.7.1.49</ecNumber>
    </recommendedName>
</protein>
<gene>
    <name evidence="4" type="ORF">EJG51_017040</name>
</gene>
<organism evidence="4 5">
    <name type="scientific">Undibacterium piscinae</name>
    <dbReference type="NCBI Taxonomy" id="2495591"/>
    <lineage>
        <taxon>Bacteria</taxon>
        <taxon>Pseudomonadati</taxon>
        <taxon>Pseudomonadota</taxon>
        <taxon>Betaproteobacteria</taxon>
        <taxon>Burkholderiales</taxon>
        <taxon>Oxalobacteraceae</taxon>
        <taxon>Undibacterium</taxon>
    </lineage>
</organism>
<dbReference type="InterPro" id="IPR013749">
    <property type="entry name" value="PM/HMP-P_kinase-1"/>
</dbReference>
<feature type="domain" description="Pyridoxamine kinase/Phosphomethylpyrimidine kinase" evidence="3">
    <location>
        <begin position="22"/>
        <end position="264"/>
    </location>
</feature>
<keyword evidence="5" id="KW-1185">Reference proteome</keyword>
<dbReference type="Gene3D" id="3.40.1190.20">
    <property type="match status" value="1"/>
</dbReference>
<dbReference type="GO" id="GO:0009229">
    <property type="term" value="P:thiamine diphosphate biosynthetic process"/>
    <property type="evidence" value="ECO:0007669"/>
    <property type="project" value="UniProtKB-UniPathway"/>
</dbReference>